<keyword evidence="2" id="KW-1185">Reference proteome</keyword>
<dbReference type="Proteomes" id="UP001331761">
    <property type="component" value="Unassembled WGS sequence"/>
</dbReference>
<evidence type="ECO:0000313" key="1">
    <source>
        <dbReference type="EMBL" id="KAK5971618.1"/>
    </source>
</evidence>
<comment type="caution">
    <text evidence="1">The sequence shown here is derived from an EMBL/GenBank/DDBJ whole genome shotgun (WGS) entry which is preliminary data.</text>
</comment>
<organism evidence="1 2">
    <name type="scientific">Trichostrongylus colubriformis</name>
    <name type="common">Black scour worm</name>
    <dbReference type="NCBI Taxonomy" id="6319"/>
    <lineage>
        <taxon>Eukaryota</taxon>
        <taxon>Metazoa</taxon>
        <taxon>Ecdysozoa</taxon>
        <taxon>Nematoda</taxon>
        <taxon>Chromadorea</taxon>
        <taxon>Rhabditida</taxon>
        <taxon>Rhabditina</taxon>
        <taxon>Rhabditomorpha</taxon>
        <taxon>Strongyloidea</taxon>
        <taxon>Trichostrongylidae</taxon>
        <taxon>Trichostrongylus</taxon>
    </lineage>
</organism>
<gene>
    <name evidence="1" type="ORF">GCK32_009013</name>
</gene>
<dbReference type="EMBL" id="WIXE01017570">
    <property type="protein sequence ID" value="KAK5971618.1"/>
    <property type="molecule type" value="Genomic_DNA"/>
</dbReference>
<sequence>VYIEESGLSDWIIHVTSFGACPRKNSHQWNAHQ</sequence>
<feature type="non-terminal residue" evidence="1">
    <location>
        <position position="1"/>
    </location>
</feature>
<accession>A0AAN8FWD7</accession>
<evidence type="ECO:0000313" key="2">
    <source>
        <dbReference type="Proteomes" id="UP001331761"/>
    </source>
</evidence>
<name>A0AAN8FWD7_TRICO</name>
<dbReference type="AlphaFoldDB" id="A0AAN8FWD7"/>
<reference evidence="1 2" key="1">
    <citation type="submission" date="2019-10" db="EMBL/GenBank/DDBJ databases">
        <title>Assembly and Annotation for the nematode Trichostrongylus colubriformis.</title>
        <authorList>
            <person name="Martin J."/>
        </authorList>
    </citation>
    <scope>NUCLEOTIDE SEQUENCE [LARGE SCALE GENOMIC DNA]</scope>
    <source>
        <strain evidence="1">G859</strain>
        <tissue evidence="1">Whole worm</tissue>
    </source>
</reference>
<protein>
    <submittedName>
        <fullName evidence="1">Uncharacterized protein</fullName>
    </submittedName>
</protein>
<proteinExistence type="predicted"/>